<dbReference type="RefSeq" id="WP_201916633.1">
    <property type="nucleotide sequence ID" value="NZ_BAABAX010000021.1"/>
</dbReference>
<protein>
    <recommendedName>
        <fullName evidence="3">Lipopolysaccharide core biosynthesis protein rfaS</fullName>
    </recommendedName>
</protein>
<keyword evidence="2" id="KW-1185">Reference proteome</keyword>
<gene>
    <name evidence="1" type="ORF">JJQ60_03435</name>
</gene>
<proteinExistence type="predicted"/>
<organism evidence="1 2">
    <name type="scientific">Aquimarina mytili</name>
    <dbReference type="NCBI Taxonomy" id="874423"/>
    <lineage>
        <taxon>Bacteria</taxon>
        <taxon>Pseudomonadati</taxon>
        <taxon>Bacteroidota</taxon>
        <taxon>Flavobacteriia</taxon>
        <taxon>Flavobacteriales</taxon>
        <taxon>Flavobacteriaceae</taxon>
        <taxon>Aquimarina</taxon>
    </lineage>
</organism>
<comment type="caution">
    <text evidence="1">The sequence shown here is derived from an EMBL/GenBank/DDBJ whole genome shotgun (WGS) entry which is preliminary data.</text>
</comment>
<sequence length="326" mass="38942">MNITIISLDKWGYNKYIAKELQNRGIKARHLDFYKLKYRYPSFLHKLLNFFTKNLFNYNFKRQHLNKVLLRLLSNQEKQDIILIIKGDDLSLSTIKKIRKNTDQLITFFNDSLDRYPRMKKIYPYFDKVYSFDSKDVAEYNFSFITNYIYFDIKTFDNENVEYNIFNIGSLDKRSKVLPQFVAYFKEHNIDYKLIAYDKGDNEELIETYDIEITKKTYPLKTIFSDFVSKSNILLDLQRPKQKGLSFRIFEAIGLQKKIITTNKDIANYDFYNPNNIAIVDSDNINIPETFFTTPYEEVKPEIVNKYHISSWVNEVFDLADNYKTA</sequence>
<dbReference type="EMBL" id="JAERQJ010000001">
    <property type="protein sequence ID" value="MBL0682552.1"/>
    <property type="molecule type" value="Genomic_DNA"/>
</dbReference>
<dbReference type="AlphaFoldDB" id="A0A936ZQQ7"/>
<name>A0A936ZQQ7_9FLAO</name>
<accession>A0A936ZQQ7</accession>
<evidence type="ECO:0008006" key="3">
    <source>
        <dbReference type="Google" id="ProtNLM"/>
    </source>
</evidence>
<dbReference type="Proteomes" id="UP000651057">
    <property type="component" value="Unassembled WGS sequence"/>
</dbReference>
<reference evidence="1" key="1">
    <citation type="submission" date="2021-01" db="EMBL/GenBank/DDBJ databases">
        <authorList>
            <person name="Zhong Y.L."/>
        </authorList>
    </citation>
    <scope>NUCLEOTIDE SEQUENCE</scope>
    <source>
        <strain evidence="1">KCTC 23302</strain>
    </source>
</reference>
<evidence type="ECO:0000313" key="2">
    <source>
        <dbReference type="Proteomes" id="UP000651057"/>
    </source>
</evidence>
<evidence type="ECO:0000313" key="1">
    <source>
        <dbReference type="EMBL" id="MBL0682552.1"/>
    </source>
</evidence>